<name>A0ABS1B5U8_9MICO</name>
<feature type="compositionally biased region" description="Low complexity" evidence="1">
    <location>
        <begin position="41"/>
        <end position="50"/>
    </location>
</feature>
<reference evidence="2 3" key="1">
    <citation type="submission" date="2020-12" db="EMBL/GenBank/DDBJ databases">
        <title>Brachybacterium sp. MASK1Z-5, whole genome shotgun sequence.</title>
        <authorList>
            <person name="Tuo L."/>
        </authorList>
    </citation>
    <scope>NUCLEOTIDE SEQUENCE [LARGE SCALE GENOMIC DNA]</scope>
    <source>
        <strain evidence="2 3">MASK1Z-5</strain>
    </source>
</reference>
<feature type="compositionally biased region" description="Gly residues" evidence="1">
    <location>
        <begin position="89"/>
        <end position="104"/>
    </location>
</feature>
<dbReference type="Proteomes" id="UP000612352">
    <property type="component" value="Unassembled WGS sequence"/>
</dbReference>
<organism evidence="2 3">
    <name type="scientific">Brachybacterium halotolerans</name>
    <dbReference type="NCBI Taxonomy" id="2795215"/>
    <lineage>
        <taxon>Bacteria</taxon>
        <taxon>Bacillati</taxon>
        <taxon>Actinomycetota</taxon>
        <taxon>Actinomycetes</taxon>
        <taxon>Micrococcales</taxon>
        <taxon>Dermabacteraceae</taxon>
        <taxon>Brachybacterium</taxon>
    </lineage>
</organism>
<comment type="caution">
    <text evidence="2">The sequence shown here is derived from an EMBL/GenBank/DDBJ whole genome shotgun (WGS) entry which is preliminary data.</text>
</comment>
<proteinExistence type="predicted"/>
<evidence type="ECO:0000313" key="2">
    <source>
        <dbReference type="EMBL" id="MBK0330018.1"/>
    </source>
</evidence>
<evidence type="ECO:0000313" key="3">
    <source>
        <dbReference type="Proteomes" id="UP000612352"/>
    </source>
</evidence>
<evidence type="ECO:0000256" key="1">
    <source>
        <dbReference type="SAM" id="MobiDB-lite"/>
    </source>
</evidence>
<feature type="region of interest" description="Disordered" evidence="1">
    <location>
        <begin position="1"/>
        <end position="136"/>
    </location>
</feature>
<sequence length="336" mass="34394">MSTHLQMHEAPTQGKASAPHEERTPPRTAGRGTQEERLARARAALGAAERTTARHGGRIDRTAFSAVRTTGPGEPARLGGPTSPDAPVGLGGPTGIVGSAGPGGPSRRTPAPDAGAGTARVRAADEHSRVPLPPPLAPLAPYGSLRAGSTVAVDGSCSVSLMLAMAAAAAGEDGWCALAGMPDLGLRAARDAGLDLERLAIAPATAVEEMPQLPQLLSALVDGVGVLVLGPRLRLTASLWRSLTDRARAHDTLVLAAAPVARADLHLRAEAESWEGLGRGTGRLRRRTLRVSAAGRGIPEGRAVDVVLPEVHGLLAEVAVPDQAAPAPLRVIRRAG</sequence>
<dbReference type="RefSeq" id="WP_200501286.1">
    <property type="nucleotide sequence ID" value="NZ_JAEDAJ010000001.1"/>
</dbReference>
<accession>A0ABS1B5U8</accession>
<evidence type="ECO:0008006" key="4">
    <source>
        <dbReference type="Google" id="ProtNLM"/>
    </source>
</evidence>
<protein>
    <recommendedName>
        <fullName evidence="4">Recombinase A</fullName>
    </recommendedName>
</protein>
<dbReference type="EMBL" id="JAEDAJ010000001">
    <property type="protein sequence ID" value="MBK0330018.1"/>
    <property type="molecule type" value="Genomic_DNA"/>
</dbReference>
<gene>
    <name evidence="2" type="ORF">I8D64_01180</name>
</gene>
<keyword evidence="3" id="KW-1185">Reference proteome</keyword>